<evidence type="ECO:0000259" key="2">
    <source>
        <dbReference type="Pfam" id="PF20415"/>
    </source>
</evidence>
<protein>
    <recommendedName>
        <fullName evidence="2">DUF6699 domain-containing protein</fullName>
    </recommendedName>
</protein>
<reference evidence="4" key="1">
    <citation type="submission" date="2024-04" db="EMBL/GenBank/DDBJ databases">
        <authorList>
            <person name="Shaw F."/>
            <person name="Minotto A."/>
        </authorList>
    </citation>
    <scope>NUCLEOTIDE SEQUENCE [LARGE SCALE GENOMIC DNA]</scope>
</reference>
<organism evidence="3 4">
    <name type="scientific">Somion occarium</name>
    <dbReference type="NCBI Taxonomy" id="3059160"/>
    <lineage>
        <taxon>Eukaryota</taxon>
        <taxon>Fungi</taxon>
        <taxon>Dikarya</taxon>
        <taxon>Basidiomycota</taxon>
        <taxon>Agaricomycotina</taxon>
        <taxon>Agaricomycetes</taxon>
        <taxon>Polyporales</taxon>
        <taxon>Cerrenaceae</taxon>
        <taxon>Somion</taxon>
    </lineage>
</organism>
<accession>A0ABP1CT44</accession>
<dbReference type="Proteomes" id="UP001497453">
    <property type="component" value="Chromosome 11"/>
</dbReference>
<proteinExistence type="predicted"/>
<evidence type="ECO:0000256" key="1">
    <source>
        <dbReference type="SAM" id="MobiDB-lite"/>
    </source>
</evidence>
<dbReference type="EMBL" id="OZ037954">
    <property type="protein sequence ID" value="CAL1698852.1"/>
    <property type="molecule type" value="Genomic_DNA"/>
</dbReference>
<feature type="region of interest" description="Disordered" evidence="1">
    <location>
        <begin position="116"/>
        <end position="207"/>
    </location>
</feature>
<dbReference type="Pfam" id="PF20415">
    <property type="entry name" value="DUF6699"/>
    <property type="match status" value="1"/>
</dbReference>
<keyword evidence="4" id="KW-1185">Reference proteome</keyword>
<feature type="region of interest" description="Disordered" evidence="1">
    <location>
        <begin position="1"/>
        <end position="58"/>
    </location>
</feature>
<dbReference type="InterPro" id="IPR046522">
    <property type="entry name" value="DUF6699"/>
</dbReference>
<feature type="domain" description="DUF6699" evidence="2">
    <location>
        <begin position="266"/>
        <end position="397"/>
    </location>
</feature>
<feature type="compositionally biased region" description="Polar residues" evidence="1">
    <location>
        <begin position="161"/>
        <end position="173"/>
    </location>
</feature>
<feature type="compositionally biased region" description="Low complexity" evidence="1">
    <location>
        <begin position="174"/>
        <end position="190"/>
    </location>
</feature>
<name>A0ABP1CT44_9APHY</name>
<sequence length="408" mass="45903">MDGPPPLVDRPDDYDHGYPAGFGGISHQWSRPSDGWPPTQPIGSPWGSQAPSEITAGPSYFNPNTTAAMQQQWPPVGAAGFAPSTQPQFSAFPPPPPAPAMASWGAPMGMTPMMLGPQPVQSTREDDWVDVSNDRPNWEQAWPQGGFPTQSGRLAPRPLSRATSQASRMSGRQRSASHSSNTSPRSSNSAMLARHERAFEDEKRPPREWRADFSMTRPSVLASALGAMLSPARQGSIRRRNSDSSRHPKIELHPYIRYNNASPPMTLDLRDNPAEITFRALNRRINAWDLTRFACEPPVRRIELWNPYYPWLIEVESQNPAGVTLHELLGAIWTSMMTPISTADYYNNEMNENIRSKVAMAFNIRVEENEKERGLGVRRVDFLMDRIWLEGFVKGRDSRQWEMKIKKV</sequence>
<feature type="compositionally biased region" description="Basic and acidic residues" evidence="1">
    <location>
        <begin position="193"/>
        <end position="207"/>
    </location>
</feature>
<evidence type="ECO:0000313" key="4">
    <source>
        <dbReference type="Proteomes" id="UP001497453"/>
    </source>
</evidence>
<gene>
    <name evidence="3" type="ORF">GFSPODELE1_LOCUS2358</name>
</gene>
<evidence type="ECO:0000313" key="3">
    <source>
        <dbReference type="EMBL" id="CAL1698852.1"/>
    </source>
</evidence>